<keyword evidence="4" id="KW-0677">Repeat</keyword>
<gene>
    <name evidence="8" type="ORF">GCM10011354_27180</name>
</gene>
<evidence type="ECO:0000256" key="2">
    <source>
        <dbReference type="ARBA" id="ARBA00022553"/>
    </source>
</evidence>
<dbReference type="NCBIfam" id="NF006799">
    <property type="entry name" value="PRK09302.1"/>
    <property type="match status" value="1"/>
</dbReference>
<dbReference type="InterPro" id="IPR051347">
    <property type="entry name" value="Circadian_clock_KaiC-rel"/>
</dbReference>
<dbReference type="PIRSF" id="PIRSF039117">
    <property type="entry name" value="KaiC"/>
    <property type="match status" value="1"/>
</dbReference>
<dbReference type="InterPro" id="IPR013503">
    <property type="entry name" value="Circadian_KaiC_bact"/>
</dbReference>
<keyword evidence="9" id="KW-1185">Reference proteome</keyword>
<dbReference type="SUPFAM" id="SSF52540">
    <property type="entry name" value="P-loop containing nucleoside triphosphate hydrolases"/>
    <property type="match status" value="2"/>
</dbReference>
<keyword evidence="3" id="KW-0808">Transferase</keyword>
<dbReference type="InterPro" id="IPR030665">
    <property type="entry name" value="KaiC"/>
</dbReference>
<keyword evidence="6" id="KW-0378">Hydrolase</keyword>
<dbReference type="InterPro" id="IPR010624">
    <property type="entry name" value="KaiC_dom"/>
</dbReference>
<accession>A0A8J3EUN5</accession>
<keyword evidence="2" id="KW-0597">Phosphoprotein</keyword>
<dbReference type="GO" id="GO:0006355">
    <property type="term" value="P:regulation of DNA-templated transcription"/>
    <property type="evidence" value="ECO:0007669"/>
    <property type="project" value="InterPro"/>
</dbReference>
<dbReference type="PROSITE" id="PS51146">
    <property type="entry name" value="KAIC"/>
    <property type="match status" value="2"/>
</dbReference>
<feature type="domain" description="KaiC" evidence="7">
    <location>
        <begin position="252"/>
        <end position="484"/>
    </location>
</feature>
<dbReference type="GO" id="GO:0005524">
    <property type="term" value="F:ATP binding"/>
    <property type="evidence" value="ECO:0007669"/>
    <property type="project" value="InterPro"/>
</dbReference>
<keyword evidence="5" id="KW-0418">Kinase</keyword>
<dbReference type="Proteomes" id="UP000650511">
    <property type="component" value="Unassembled WGS sequence"/>
</dbReference>
<dbReference type="Gene3D" id="3.40.50.300">
    <property type="entry name" value="P-loop containing nucleotide triphosphate hydrolases"/>
    <property type="match status" value="2"/>
</dbReference>
<protein>
    <recommendedName>
        <fullName evidence="1">non-specific serine/threonine protein kinase</fullName>
        <ecNumber evidence="1">2.7.11.1</ecNumber>
    </recommendedName>
</protein>
<evidence type="ECO:0000313" key="9">
    <source>
        <dbReference type="Proteomes" id="UP000650511"/>
    </source>
</evidence>
<evidence type="ECO:0000256" key="6">
    <source>
        <dbReference type="ARBA" id="ARBA00022801"/>
    </source>
</evidence>
<evidence type="ECO:0000256" key="3">
    <source>
        <dbReference type="ARBA" id="ARBA00022679"/>
    </source>
</evidence>
<proteinExistence type="predicted"/>
<reference evidence="8" key="2">
    <citation type="submission" date="2020-09" db="EMBL/GenBank/DDBJ databases">
        <authorList>
            <person name="Sun Q."/>
            <person name="Zhou Y."/>
        </authorList>
    </citation>
    <scope>NUCLEOTIDE SEQUENCE</scope>
    <source>
        <strain evidence="8">CGMCC 1.14988</strain>
    </source>
</reference>
<dbReference type="PANTHER" id="PTHR42926:SF1">
    <property type="entry name" value="CIRCADIAN CLOCK OSCILLATOR PROTEIN KAIC 1"/>
    <property type="match status" value="1"/>
</dbReference>
<evidence type="ECO:0000313" key="8">
    <source>
        <dbReference type="EMBL" id="GGI08058.1"/>
    </source>
</evidence>
<reference evidence="8" key="1">
    <citation type="journal article" date="2014" name="Int. J. Syst. Evol. Microbiol.">
        <title>Complete genome sequence of Corynebacterium casei LMG S-19264T (=DSM 44701T), isolated from a smear-ripened cheese.</title>
        <authorList>
            <consortium name="US DOE Joint Genome Institute (JGI-PGF)"/>
            <person name="Walter F."/>
            <person name="Albersmeier A."/>
            <person name="Kalinowski J."/>
            <person name="Ruckert C."/>
        </authorList>
    </citation>
    <scope>NUCLEOTIDE SEQUENCE</scope>
    <source>
        <strain evidence="8">CGMCC 1.14988</strain>
    </source>
</reference>
<dbReference type="GO" id="GO:0004674">
    <property type="term" value="F:protein serine/threonine kinase activity"/>
    <property type="evidence" value="ECO:0007669"/>
    <property type="project" value="UniProtKB-EC"/>
</dbReference>
<dbReference type="AlphaFoldDB" id="A0A8J3EUN5"/>
<comment type="caution">
    <text evidence="8">The sequence shown here is derived from an EMBL/GenBank/DDBJ whole genome shotgun (WGS) entry which is preliminary data.</text>
</comment>
<dbReference type="GO" id="GO:0016787">
    <property type="term" value="F:hydrolase activity"/>
    <property type="evidence" value="ECO:0007669"/>
    <property type="project" value="UniProtKB-KW"/>
</dbReference>
<dbReference type="EC" id="2.7.11.1" evidence="1"/>
<feature type="domain" description="KaiC" evidence="7">
    <location>
        <begin position="7"/>
        <end position="250"/>
    </location>
</feature>
<dbReference type="PANTHER" id="PTHR42926">
    <property type="match status" value="1"/>
</dbReference>
<dbReference type="Pfam" id="PF06745">
    <property type="entry name" value="ATPase"/>
    <property type="match status" value="2"/>
</dbReference>
<dbReference type="OrthoDB" id="9783783at2"/>
<dbReference type="NCBIfam" id="TIGR02655">
    <property type="entry name" value="circ_KaiC"/>
    <property type="match status" value="1"/>
</dbReference>
<evidence type="ECO:0000256" key="1">
    <source>
        <dbReference type="ARBA" id="ARBA00012513"/>
    </source>
</evidence>
<sequence length="500" mass="54765">MPITPVQKVPTGIPGFDTMAHGGLPVGRTTIVAGSAGSAKTLFASQFLAGGILEHDETGVFVTFEETPVDLRRNLVSLGWDVQAWEEAGRWRFVDASPDPANDLALDGSWDFDALMIRIERAVEAVGAKRVVVDSLGAVFSEFSDSGRVRRELRRLARGLRELDVTAVMTVERTSEYGDISRWNVEEFVAEDVVILRNILEDEAARRTMQILKFRGTTHRKGEFPFAVINDRGIVALPLADAALTTLQSRSERIRSGNDELDRMCGGGPFRDSISLVSGATGTGKTLTVTEFLAGGARNQERCLLFAFEESRAQLVRNALGWGVDYEQMERDGLLRIVAAYPETASLEEHLVKVTDEVRTFAPRRFALDSLSALERASTLRGFRHFVIGITSMLKEQEVTGMYTATTPSLMGGESVTESHISTLTDAIVLLRYVEVQGEVKRAISVLKMRGSVHDRDIRQITIDGSGMRIGEPFRNISGVLSGAPRQLGPDEFETVGSGG</sequence>
<dbReference type="GO" id="GO:0000287">
    <property type="term" value="F:magnesium ion binding"/>
    <property type="evidence" value="ECO:0007669"/>
    <property type="project" value="InterPro"/>
</dbReference>
<dbReference type="RefSeq" id="WP_130648992.1">
    <property type="nucleotide sequence ID" value="NZ_BMHA01000010.1"/>
</dbReference>
<name>A0A8J3EUN5_9ACTN</name>
<evidence type="ECO:0000259" key="7">
    <source>
        <dbReference type="PROSITE" id="PS51146"/>
    </source>
</evidence>
<evidence type="ECO:0000256" key="5">
    <source>
        <dbReference type="ARBA" id="ARBA00022777"/>
    </source>
</evidence>
<evidence type="ECO:0000256" key="4">
    <source>
        <dbReference type="ARBA" id="ARBA00022737"/>
    </source>
</evidence>
<dbReference type="InterPro" id="IPR014774">
    <property type="entry name" value="KaiC-like_dom"/>
</dbReference>
<dbReference type="GO" id="GO:0042752">
    <property type="term" value="P:regulation of circadian rhythm"/>
    <property type="evidence" value="ECO:0007669"/>
    <property type="project" value="InterPro"/>
</dbReference>
<dbReference type="InterPro" id="IPR027417">
    <property type="entry name" value="P-loop_NTPase"/>
</dbReference>
<dbReference type="GO" id="GO:0003677">
    <property type="term" value="F:DNA binding"/>
    <property type="evidence" value="ECO:0007669"/>
    <property type="project" value="InterPro"/>
</dbReference>
<dbReference type="EMBL" id="BMHA01000010">
    <property type="protein sequence ID" value="GGI08058.1"/>
    <property type="molecule type" value="Genomic_DNA"/>
</dbReference>
<organism evidence="8 9">
    <name type="scientific">Egicoccus halophilus</name>
    <dbReference type="NCBI Taxonomy" id="1670830"/>
    <lineage>
        <taxon>Bacteria</taxon>
        <taxon>Bacillati</taxon>
        <taxon>Actinomycetota</taxon>
        <taxon>Nitriliruptoria</taxon>
        <taxon>Egicoccales</taxon>
        <taxon>Egicoccaceae</taxon>
        <taxon>Egicoccus</taxon>
    </lineage>
</organism>